<dbReference type="FunFam" id="2.60.40.3110:FF:000001">
    <property type="entry name" value="Putative fimbrial outer membrane usher"/>
    <property type="match status" value="1"/>
</dbReference>
<accession>A0A9C7QI05</accession>
<organism evidence="13 14">
    <name type="scientific">Citrobacter amalonaticus</name>
    <dbReference type="NCBI Taxonomy" id="35703"/>
    <lineage>
        <taxon>Bacteria</taxon>
        <taxon>Pseudomonadati</taxon>
        <taxon>Pseudomonadota</taxon>
        <taxon>Gammaproteobacteria</taxon>
        <taxon>Enterobacterales</taxon>
        <taxon>Enterobacteriaceae</taxon>
        <taxon>Citrobacter</taxon>
    </lineage>
</organism>
<dbReference type="InterPro" id="IPR037224">
    <property type="entry name" value="PapC_N_sf"/>
</dbReference>
<gene>
    <name evidence="13" type="ORF">JD854_RS03740</name>
</gene>
<keyword evidence="9 10" id="KW-0998">Cell outer membrane</keyword>
<reference evidence="13" key="1">
    <citation type="journal article" date="2018" name="Genome Biol.">
        <title>SKESA: strategic k-mer extension for scrupulous assemblies.</title>
        <authorList>
            <person name="Souvorov A."/>
            <person name="Agarwala R."/>
            <person name="Lipman D.J."/>
        </authorList>
    </citation>
    <scope>NUCLEOTIDE SEQUENCE</scope>
    <source>
        <strain evidence="13">CAV1698</strain>
    </source>
</reference>
<dbReference type="Gene3D" id="2.60.40.2070">
    <property type="match status" value="1"/>
</dbReference>
<dbReference type="GO" id="GO:0009279">
    <property type="term" value="C:cell outer membrane"/>
    <property type="evidence" value="ECO:0007669"/>
    <property type="project" value="UniProtKB-SubCell"/>
</dbReference>
<evidence type="ECO:0000256" key="2">
    <source>
        <dbReference type="ARBA" id="ARBA00008064"/>
    </source>
</evidence>
<name>A0A9C7QI05_CITAM</name>
<dbReference type="Gene3D" id="3.10.20.410">
    <property type="match status" value="1"/>
</dbReference>
<evidence type="ECO:0000256" key="1">
    <source>
        <dbReference type="ARBA" id="ARBA00004571"/>
    </source>
</evidence>
<dbReference type="GO" id="GO:0009297">
    <property type="term" value="P:pilus assembly"/>
    <property type="evidence" value="ECO:0007669"/>
    <property type="project" value="InterPro"/>
</dbReference>
<dbReference type="Gene3D" id="2.60.40.2610">
    <property type="entry name" value="Outer membrane usher protein FimD, plug domain"/>
    <property type="match status" value="1"/>
</dbReference>
<keyword evidence="3 10" id="KW-0813">Transport</keyword>
<dbReference type="InterPro" id="IPR043142">
    <property type="entry name" value="PapC-like_C_sf"/>
</dbReference>
<dbReference type="FunFam" id="2.60.40.2610:FF:000001">
    <property type="entry name" value="Outer membrane fimbrial usher protein"/>
    <property type="match status" value="1"/>
</dbReference>
<dbReference type="GO" id="GO:0015473">
    <property type="term" value="F:fimbrial usher porin activity"/>
    <property type="evidence" value="ECO:0007669"/>
    <property type="project" value="InterPro"/>
</dbReference>
<dbReference type="Gene3D" id="2.60.40.3110">
    <property type="match status" value="1"/>
</dbReference>
<dbReference type="Pfam" id="PF13953">
    <property type="entry name" value="PapC_C"/>
    <property type="match status" value="1"/>
</dbReference>
<dbReference type="PANTHER" id="PTHR30451:SF21">
    <property type="entry name" value="FIMBRIAL USHER DOMAIN-CONTAINING PROTEIN YDET-RELATED"/>
    <property type="match status" value="1"/>
</dbReference>
<dbReference type="InterPro" id="IPR018030">
    <property type="entry name" value="Fimbrial_membr_usher_CS"/>
</dbReference>
<dbReference type="Pfam" id="PF13954">
    <property type="entry name" value="PapC_N"/>
    <property type="match status" value="1"/>
</dbReference>
<evidence type="ECO:0000256" key="7">
    <source>
        <dbReference type="ARBA" id="ARBA00022729"/>
    </source>
</evidence>
<dbReference type="InterPro" id="IPR025949">
    <property type="entry name" value="PapC-like_C"/>
</dbReference>
<evidence type="ECO:0000256" key="5">
    <source>
        <dbReference type="ARBA" id="ARBA00022558"/>
    </source>
</evidence>
<dbReference type="InterPro" id="IPR025885">
    <property type="entry name" value="PapC_N"/>
</dbReference>
<dbReference type="SUPFAM" id="SSF141729">
    <property type="entry name" value="FimD N-terminal domain-like"/>
    <property type="match status" value="1"/>
</dbReference>
<dbReference type="PROSITE" id="PS01151">
    <property type="entry name" value="FIMBRIAL_USHER"/>
    <property type="match status" value="1"/>
</dbReference>
<evidence type="ECO:0000256" key="4">
    <source>
        <dbReference type="ARBA" id="ARBA00022452"/>
    </source>
</evidence>
<reference evidence="13" key="2">
    <citation type="submission" date="2022-05" db="EMBL/GenBank/DDBJ databases">
        <authorList>
            <consortium name="NCBI Pathogen Detection Project"/>
        </authorList>
    </citation>
    <scope>NUCLEOTIDE SEQUENCE</scope>
    <source>
        <strain evidence="13">CAV1698</strain>
    </source>
</reference>
<protein>
    <submittedName>
        <fullName evidence="13">Fimbrial biogenesis outer membrane usher protein</fullName>
    </submittedName>
</protein>
<dbReference type="AlphaFoldDB" id="A0A9C7QI05"/>
<dbReference type="Proteomes" id="UP000862426">
    <property type="component" value="Unassembled WGS sequence"/>
</dbReference>
<keyword evidence="4" id="KW-1134">Transmembrane beta strand</keyword>
<feature type="domain" description="PapC N-terminal" evidence="12">
    <location>
        <begin position="33"/>
        <end position="178"/>
    </location>
</feature>
<evidence type="ECO:0000256" key="9">
    <source>
        <dbReference type="ARBA" id="ARBA00023237"/>
    </source>
</evidence>
<comment type="subcellular location">
    <subcellularLocation>
        <location evidence="1 10">Cell outer membrane</location>
        <topology evidence="1 10">Multi-pass membrane protein</topology>
    </subcellularLocation>
</comment>
<feature type="domain" description="PapC-like C-terminal" evidence="11">
    <location>
        <begin position="746"/>
        <end position="812"/>
    </location>
</feature>
<evidence type="ECO:0000256" key="3">
    <source>
        <dbReference type="ARBA" id="ARBA00022448"/>
    </source>
</evidence>
<keyword evidence="7" id="KW-0732">Signal</keyword>
<evidence type="ECO:0000256" key="10">
    <source>
        <dbReference type="RuleBase" id="RU003884"/>
    </source>
</evidence>
<comment type="similarity">
    <text evidence="2 10">Belongs to the fimbrial export usher family.</text>
</comment>
<dbReference type="Pfam" id="PF00577">
    <property type="entry name" value="Usher"/>
    <property type="match status" value="1"/>
</dbReference>
<dbReference type="InterPro" id="IPR000015">
    <property type="entry name" value="Fimb_usher"/>
</dbReference>
<dbReference type="InterPro" id="IPR042186">
    <property type="entry name" value="FimD_plug_dom"/>
</dbReference>
<comment type="caution">
    <text evidence="13">The sequence shown here is derived from an EMBL/GenBank/DDBJ whole genome shotgun (WGS) entry which is preliminary data.</text>
</comment>
<dbReference type="EMBL" id="DACYAJ020000003">
    <property type="protein sequence ID" value="HCD1254177.1"/>
    <property type="molecule type" value="Genomic_DNA"/>
</dbReference>
<evidence type="ECO:0000256" key="6">
    <source>
        <dbReference type="ARBA" id="ARBA00022692"/>
    </source>
</evidence>
<evidence type="ECO:0000256" key="8">
    <source>
        <dbReference type="ARBA" id="ARBA00023136"/>
    </source>
</evidence>
<keyword evidence="5 10" id="KW-1029">Fimbrium biogenesis</keyword>
<evidence type="ECO:0000313" key="14">
    <source>
        <dbReference type="Proteomes" id="UP000862426"/>
    </source>
</evidence>
<keyword evidence="8 10" id="KW-0472">Membrane</keyword>
<evidence type="ECO:0000259" key="11">
    <source>
        <dbReference type="Pfam" id="PF13953"/>
    </source>
</evidence>
<proteinExistence type="inferred from homology"/>
<evidence type="ECO:0000259" key="12">
    <source>
        <dbReference type="Pfam" id="PF13954"/>
    </source>
</evidence>
<keyword evidence="6 10" id="KW-0812">Transmembrane</keyword>
<evidence type="ECO:0000313" key="13">
    <source>
        <dbReference type="EMBL" id="HCD1254177.1"/>
    </source>
</evidence>
<dbReference type="PANTHER" id="PTHR30451">
    <property type="entry name" value="OUTER MEMBRANE USHER PROTEIN"/>
    <property type="match status" value="1"/>
</dbReference>
<sequence length="828" mass="91381">MNCLHCCIKRILPLTIICGNIIGTNALATEYIFDPSLLERNKSGQAPVDLSLFSHENSQQPGSYSVDVFINNIKVKQQTILFVTSKNQQLQPQFTVGQLRELGFKIDEYPFFNDAENSKTVDDLAKAIPGCVAVFDFNHSKLKLTVPQIALYRDARGYVDPSRWDSGVPVVFSNYTFTGSQSHYGNGDRSQRQYMNLQNGANVGPWRVRNYSTWSHNDDYTQWDSINSWLQRDIKRLKAQFIVGENTTEGTLFPGYQFTGARLYSDDSMLPNSQRGFAPTIRGIANTNAIVTVRQNGYIIYQSNVPAGAFEINDLYPSSSSADLDVSIEEADGSVRHFVQPFSSLPVMQRPGHLKYSLTAGRFRASQSADSNEPDFVESTGIYGVSNAITLYGGLLASKNYRATSFGIGSALGELGSISMDVGRADTQFDNSRSYEGYDWRIQYIKDMPETGTNLSLGYYRYSSGGYYNFSDANLRDVDDSYRQKSESQFSISQTLIEDVSLYASGSQRDYWGEQQKENNYSVGLNGNIYGVSYNLNGQFTDSSDRDSERSVSLSLSIPLDRWLPHAHATWRTTTEKNRATQHESGINGSLLDDNRLSYSVKQRQSEDNENNGSSLSGNYRSAFGSLSGSYDYSADSRQLGYGLSGGIVAHPHGVTLSQPLGNSFALINANGATGIRVKNYPGITTDYFGNAVIPFLTPYQENRISLDTTTMPDDVDVTETAKIVVPGQGAAVIASFNAQTGRRILLALTDAQGTPIPFGAIASNETLPAQSIVDEGGVLYLTGVNDTPQTWSVRWGSDSSQQCHFTYSLPENRQSASSILQETARCQ</sequence>